<proteinExistence type="predicted"/>
<protein>
    <submittedName>
        <fullName evidence="1">Uncharacterized protein</fullName>
    </submittedName>
</protein>
<evidence type="ECO:0000313" key="1">
    <source>
        <dbReference type="EMBL" id="CDW50742.1"/>
    </source>
</evidence>
<dbReference type="EMBL" id="HACA01033381">
    <property type="protein sequence ID" value="CDW50742.1"/>
    <property type="molecule type" value="Transcribed_RNA"/>
</dbReference>
<sequence length="60" mass="6680">IGIVSSISQSAFSITHLEGTFSILSSISEEFINRLSVSTICPDRRYKLVFSSIKPLSRIF</sequence>
<reference evidence="1" key="1">
    <citation type="submission" date="2014-05" db="EMBL/GenBank/DDBJ databases">
        <authorList>
            <person name="Chronopoulou M."/>
        </authorList>
    </citation>
    <scope>NUCLEOTIDE SEQUENCE</scope>
    <source>
        <tissue evidence="1">Whole organism</tissue>
    </source>
</reference>
<organism evidence="1">
    <name type="scientific">Lepeophtheirus salmonis</name>
    <name type="common">Salmon louse</name>
    <name type="synonym">Caligus salmonis</name>
    <dbReference type="NCBI Taxonomy" id="72036"/>
    <lineage>
        <taxon>Eukaryota</taxon>
        <taxon>Metazoa</taxon>
        <taxon>Ecdysozoa</taxon>
        <taxon>Arthropoda</taxon>
        <taxon>Crustacea</taxon>
        <taxon>Multicrustacea</taxon>
        <taxon>Hexanauplia</taxon>
        <taxon>Copepoda</taxon>
        <taxon>Siphonostomatoida</taxon>
        <taxon>Caligidae</taxon>
        <taxon>Lepeophtheirus</taxon>
    </lineage>
</organism>
<feature type="non-terminal residue" evidence="1">
    <location>
        <position position="1"/>
    </location>
</feature>
<accession>A0A0K2VKK4</accession>
<name>A0A0K2VKK4_LEPSM</name>
<dbReference type="AlphaFoldDB" id="A0A0K2VKK4"/>